<feature type="transmembrane region" description="Helical" evidence="1">
    <location>
        <begin position="112"/>
        <end position="132"/>
    </location>
</feature>
<protein>
    <submittedName>
        <fullName evidence="2">Uncharacterized protein</fullName>
    </submittedName>
</protein>
<dbReference type="AlphaFoldDB" id="A0A6G5AGK1"/>
<keyword evidence="1" id="KW-0812">Transmembrane</keyword>
<reference evidence="2" key="1">
    <citation type="submission" date="2020-03" db="EMBL/GenBank/DDBJ databases">
        <title>A transcriptome and proteome of the tick Rhipicephalus microplus shaped by the genetic composition of its hosts and developmental stage.</title>
        <authorList>
            <person name="Garcia G.R."/>
            <person name="Ribeiro J.M.C."/>
            <person name="Maruyama S.R."/>
            <person name="Gardinasse L.G."/>
            <person name="Nelson K."/>
            <person name="Ferreira B.R."/>
            <person name="Andrade T.G."/>
            <person name="Santos I.K.F.M."/>
        </authorList>
    </citation>
    <scope>NUCLEOTIDE SEQUENCE</scope>
    <source>
        <strain evidence="2">NSGR</strain>
        <tissue evidence="2">Salivary glands</tissue>
    </source>
</reference>
<keyword evidence="1" id="KW-0472">Membrane</keyword>
<accession>A0A6G5AGK1</accession>
<keyword evidence="1" id="KW-1133">Transmembrane helix</keyword>
<organism evidence="2">
    <name type="scientific">Rhipicephalus microplus</name>
    <name type="common">Cattle tick</name>
    <name type="synonym">Boophilus microplus</name>
    <dbReference type="NCBI Taxonomy" id="6941"/>
    <lineage>
        <taxon>Eukaryota</taxon>
        <taxon>Metazoa</taxon>
        <taxon>Ecdysozoa</taxon>
        <taxon>Arthropoda</taxon>
        <taxon>Chelicerata</taxon>
        <taxon>Arachnida</taxon>
        <taxon>Acari</taxon>
        <taxon>Parasitiformes</taxon>
        <taxon>Ixodida</taxon>
        <taxon>Ixodoidea</taxon>
        <taxon>Ixodidae</taxon>
        <taxon>Rhipicephalinae</taxon>
        <taxon>Rhipicephalus</taxon>
        <taxon>Boophilus</taxon>
    </lineage>
</organism>
<dbReference type="EMBL" id="GIKN01007848">
    <property type="protein sequence ID" value="NIE50121.1"/>
    <property type="molecule type" value="Transcribed_RNA"/>
</dbReference>
<name>A0A6G5AGK1_RHIMP</name>
<proteinExistence type="predicted"/>
<evidence type="ECO:0000313" key="2">
    <source>
        <dbReference type="EMBL" id="NIE50121.1"/>
    </source>
</evidence>
<evidence type="ECO:0000256" key="1">
    <source>
        <dbReference type="SAM" id="Phobius"/>
    </source>
</evidence>
<sequence length="143" mass="16760">MTSAHLLYIEVRVEQRHEHYVVWYLPVTCISHFRCHSDIGSSFKGPSSLNCRSVINVNMFFFLFTRPDLLCLFLTAVFVKYTSHCLQHERLVNHACLYVHTSSYTRHSVNQMLKLSPTVPFVSYIVILFLMLQKLPMHSSFLF</sequence>